<dbReference type="EMBL" id="VIGC01000017">
    <property type="protein sequence ID" value="TQE95048.1"/>
    <property type="molecule type" value="Genomic_DNA"/>
</dbReference>
<evidence type="ECO:0000256" key="7">
    <source>
        <dbReference type="ARBA" id="ARBA00037904"/>
    </source>
</evidence>
<dbReference type="InterPro" id="IPR001173">
    <property type="entry name" value="Glyco_trans_2-like"/>
</dbReference>
<comment type="function">
    <text evidence="6">Catalyzes the glycosylation of 4,4'-diaponeurosporenoate, i.e. the esterification of glucose at the C1'' position with the carboxyl group of 4,4'-diaponeurosporenic acid, to form glycosyl-4,4'-diaponeurosporenoate. This is a step in the biosynthesis of staphyloxanthin, an orange pigment present in most staphylococci strains.</text>
</comment>
<keyword evidence="5 10" id="KW-0472">Membrane</keyword>
<evidence type="ECO:0000256" key="8">
    <source>
        <dbReference type="ARBA" id="ARBA00038120"/>
    </source>
</evidence>
<dbReference type="SUPFAM" id="SSF53448">
    <property type="entry name" value="Nucleotide-diphospho-sugar transferases"/>
    <property type="match status" value="1"/>
</dbReference>
<comment type="pathway">
    <text evidence="7">Carotenoid biosynthesis; staphyloxanthin biosynthesis; staphyloxanthin from farnesyl diphosphate: step 4/5.</text>
</comment>
<keyword evidence="10" id="KW-0812">Transmembrane</keyword>
<sequence>MAEFWAFLWSWQGQQWGILAYLAVLLANALLNVLTLPRLGRSPQAGNEPGAWPTVSLLVPARNEEATIERCVRSLLAQDYPAFDLWVLDDNSTDRTPAILARLAGQDARFQVRRGTPPPAGWLGKPWACHQLAQHATGQVLLFVDADTWHEPAMVRAVVGTLLHHQADLLSALPRQHVESWAERLTVPLIPWCLLTHFPLWAARWTGGRRFAVGVGQVLAMPRASYRRLGGHAGVRQQVTEDMALAQRVARGGGRWLLCDGTGVAHCRMYRTPAQVWEGFGRNLYAVFGGHLPLYLFVWLWLTLVLMGPWVALALGEARGFSPPLALLALAIQAGTWALTLWRLNLPPRLLGLFPLVHGAMVLVAFHSLGQGLTRRTRWKGRAVHVPP</sequence>
<keyword evidence="4 12" id="KW-0808">Transferase</keyword>
<dbReference type="InParanoid" id="A0A540VE57"/>
<accession>A0A540VE57</accession>
<evidence type="ECO:0000256" key="1">
    <source>
        <dbReference type="ARBA" id="ARBA00004236"/>
    </source>
</evidence>
<keyword evidence="13" id="KW-1185">Reference proteome</keyword>
<proteinExistence type="inferred from homology"/>
<dbReference type="Proteomes" id="UP000317371">
    <property type="component" value="Unassembled WGS sequence"/>
</dbReference>
<evidence type="ECO:0000256" key="2">
    <source>
        <dbReference type="ARBA" id="ARBA00022475"/>
    </source>
</evidence>
<dbReference type="AlphaFoldDB" id="A0A540VE57"/>
<feature type="transmembrane region" description="Helical" evidence="10">
    <location>
        <begin position="16"/>
        <end position="34"/>
    </location>
</feature>
<keyword evidence="10" id="KW-1133">Transmembrane helix</keyword>
<evidence type="ECO:0000256" key="3">
    <source>
        <dbReference type="ARBA" id="ARBA00022676"/>
    </source>
</evidence>
<name>A0A540VE57_9CHLR</name>
<evidence type="ECO:0000256" key="5">
    <source>
        <dbReference type="ARBA" id="ARBA00023136"/>
    </source>
</evidence>
<dbReference type="InterPro" id="IPR029044">
    <property type="entry name" value="Nucleotide-diphossugar_trans"/>
</dbReference>
<keyword evidence="3" id="KW-0328">Glycosyltransferase</keyword>
<evidence type="ECO:0000256" key="6">
    <source>
        <dbReference type="ARBA" id="ARBA00037281"/>
    </source>
</evidence>
<gene>
    <name evidence="12" type="ORF">FKZ61_13775</name>
</gene>
<dbReference type="GO" id="GO:0005886">
    <property type="term" value="C:plasma membrane"/>
    <property type="evidence" value="ECO:0007669"/>
    <property type="project" value="UniProtKB-SubCell"/>
</dbReference>
<evidence type="ECO:0000259" key="11">
    <source>
        <dbReference type="Pfam" id="PF00535"/>
    </source>
</evidence>
<keyword evidence="2" id="KW-1003">Cell membrane</keyword>
<dbReference type="PANTHER" id="PTHR43646:SF2">
    <property type="entry name" value="GLYCOSYLTRANSFERASE 2-LIKE DOMAIN-CONTAINING PROTEIN"/>
    <property type="match status" value="1"/>
</dbReference>
<feature type="transmembrane region" description="Helical" evidence="10">
    <location>
        <begin position="350"/>
        <end position="370"/>
    </location>
</feature>
<dbReference type="RefSeq" id="WP_141610725.1">
    <property type="nucleotide sequence ID" value="NZ_VIGC02000017.1"/>
</dbReference>
<dbReference type="Pfam" id="PF00535">
    <property type="entry name" value="Glycos_transf_2"/>
    <property type="match status" value="1"/>
</dbReference>
<organism evidence="12 13">
    <name type="scientific">Litorilinea aerophila</name>
    <dbReference type="NCBI Taxonomy" id="1204385"/>
    <lineage>
        <taxon>Bacteria</taxon>
        <taxon>Bacillati</taxon>
        <taxon>Chloroflexota</taxon>
        <taxon>Caldilineae</taxon>
        <taxon>Caldilineales</taxon>
        <taxon>Caldilineaceae</taxon>
        <taxon>Litorilinea</taxon>
    </lineage>
</organism>
<feature type="domain" description="Glycosyltransferase 2-like" evidence="11">
    <location>
        <begin position="56"/>
        <end position="181"/>
    </location>
</feature>
<dbReference type="GO" id="GO:0016757">
    <property type="term" value="F:glycosyltransferase activity"/>
    <property type="evidence" value="ECO:0007669"/>
    <property type="project" value="UniProtKB-KW"/>
</dbReference>
<evidence type="ECO:0000256" key="4">
    <source>
        <dbReference type="ARBA" id="ARBA00022679"/>
    </source>
</evidence>
<comment type="similarity">
    <text evidence="8">Belongs to the glycosyltransferase 2 family. CrtQ subfamily.</text>
</comment>
<dbReference type="PANTHER" id="PTHR43646">
    <property type="entry name" value="GLYCOSYLTRANSFERASE"/>
    <property type="match status" value="1"/>
</dbReference>
<evidence type="ECO:0000256" key="9">
    <source>
        <dbReference type="ARBA" id="ARBA00040345"/>
    </source>
</evidence>
<feature type="transmembrane region" description="Helical" evidence="10">
    <location>
        <begin position="292"/>
        <end position="313"/>
    </location>
</feature>
<evidence type="ECO:0000313" key="12">
    <source>
        <dbReference type="EMBL" id="TQE95048.1"/>
    </source>
</evidence>
<comment type="caution">
    <text evidence="12">The sequence shown here is derived from an EMBL/GenBank/DDBJ whole genome shotgun (WGS) entry which is preliminary data.</text>
</comment>
<dbReference type="Gene3D" id="3.90.550.10">
    <property type="entry name" value="Spore Coat Polysaccharide Biosynthesis Protein SpsA, Chain A"/>
    <property type="match status" value="1"/>
</dbReference>
<dbReference type="CDD" id="cd06423">
    <property type="entry name" value="CESA_like"/>
    <property type="match status" value="1"/>
</dbReference>
<reference evidence="12 13" key="1">
    <citation type="submission" date="2019-06" db="EMBL/GenBank/DDBJ databases">
        <title>Genome sequence of Litorilinea aerophila BAA-2444.</title>
        <authorList>
            <person name="Maclea K.S."/>
            <person name="Maurais E.G."/>
            <person name="Iannazzi L.C."/>
        </authorList>
    </citation>
    <scope>NUCLEOTIDE SEQUENCE [LARGE SCALE GENOMIC DNA]</scope>
    <source>
        <strain evidence="12 13">ATCC BAA-2444</strain>
    </source>
</reference>
<evidence type="ECO:0000313" key="13">
    <source>
        <dbReference type="Proteomes" id="UP000317371"/>
    </source>
</evidence>
<dbReference type="OrthoDB" id="9800276at2"/>
<evidence type="ECO:0000256" key="10">
    <source>
        <dbReference type="SAM" id="Phobius"/>
    </source>
</evidence>
<comment type="subcellular location">
    <subcellularLocation>
        <location evidence="1">Cell membrane</location>
    </subcellularLocation>
</comment>
<protein>
    <recommendedName>
        <fullName evidence="9">4,4'-diaponeurosporenoate glycosyltransferase</fullName>
    </recommendedName>
</protein>